<dbReference type="InterPro" id="IPR011009">
    <property type="entry name" value="Kinase-like_dom_sf"/>
</dbReference>
<feature type="domain" description="Aminoglycoside phosphotransferase" evidence="1">
    <location>
        <begin position="49"/>
        <end position="242"/>
    </location>
</feature>
<dbReference type="Gene3D" id="3.90.1200.10">
    <property type="match status" value="1"/>
</dbReference>
<evidence type="ECO:0000313" key="3">
    <source>
        <dbReference type="Proteomes" id="UP000244446"/>
    </source>
</evidence>
<dbReference type="RefSeq" id="WP_108690348.1">
    <property type="nucleotide sequence ID" value="NZ_QCYH01000001.1"/>
</dbReference>
<dbReference type="Pfam" id="PF01636">
    <property type="entry name" value="APH"/>
    <property type="match status" value="1"/>
</dbReference>
<keyword evidence="3" id="KW-1185">Reference proteome</keyword>
<dbReference type="EMBL" id="QCYH01000001">
    <property type="protein sequence ID" value="PVA11603.1"/>
    <property type="molecule type" value="Genomic_DNA"/>
</dbReference>
<evidence type="ECO:0000313" key="2">
    <source>
        <dbReference type="EMBL" id="PVA11603.1"/>
    </source>
</evidence>
<evidence type="ECO:0000259" key="1">
    <source>
        <dbReference type="Pfam" id="PF01636"/>
    </source>
</evidence>
<organism evidence="2 3">
    <name type="scientific">Pelagivirga sediminicola</name>
    <dbReference type="NCBI Taxonomy" id="2170575"/>
    <lineage>
        <taxon>Bacteria</taxon>
        <taxon>Pseudomonadati</taxon>
        <taxon>Pseudomonadota</taxon>
        <taxon>Alphaproteobacteria</taxon>
        <taxon>Rhodobacterales</taxon>
        <taxon>Paracoccaceae</taxon>
        <taxon>Pelagivirga</taxon>
    </lineage>
</organism>
<dbReference type="OrthoDB" id="7817715at2"/>
<reference evidence="2 3" key="1">
    <citation type="submission" date="2018-04" db="EMBL/GenBank/DDBJ databases">
        <title>Pelagivirga bohaiensis gen. nov., sp. nov., a bacterium isolated from the Bohai Sea.</title>
        <authorList>
            <person name="Ji X."/>
        </authorList>
    </citation>
    <scope>NUCLEOTIDE SEQUENCE [LARGE SCALE GENOMIC DNA]</scope>
    <source>
        <strain evidence="2 3">BH-SD19</strain>
    </source>
</reference>
<dbReference type="AlphaFoldDB" id="A0A2T7GB19"/>
<gene>
    <name evidence="2" type="ORF">DC366_01140</name>
</gene>
<dbReference type="SUPFAM" id="SSF56112">
    <property type="entry name" value="Protein kinase-like (PK-like)"/>
    <property type="match status" value="1"/>
</dbReference>
<dbReference type="InterPro" id="IPR002575">
    <property type="entry name" value="Aminoglycoside_PTrfase"/>
</dbReference>
<comment type="caution">
    <text evidence="2">The sequence shown here is derived from an EMBL/GenBank/DDBJ whole genome shotgun (WGS) entry which is preliminary data.</text>
</comment>
<accession>A0A2T7GB19</accession>
<dbReference type="Proteomes" id="UP000244446">
    <property type="component" value="Unassembled WGS sequence"/>
</dbReference>
<name>A0A2T7GB19_9RHOB</name>
<proteinExistence type="predicted"/>
<sequence>MTPRLPPIPDLDAMMQITARLDAARRRVPELAGAEPGDLIRHVPGKRAIFHGTLDGRRVVFRMHLTAEHDAARREWDELQRLWPHMATGDLRTPQPVAASIADGIIVLERVTGTPLLELLYQTAPPARRAWLRPAATWLRRSTAMSEDWRAPRPDAWVARAEAASTCQPFAQLRALEEDILAQMRRLAPAVAAAPWRTAICHGDFHPNNLIADGARLTGIDLGGSQRLPVLKDAARFAMYMGRRRLNLSGATCLGVDAACLGAFSAALDLSAQERGATLPFFLAVEALIRVETVQLPPSRIIRAERMYRALLADLKRTQPETPLFG</sequence>
<protein>
    <recommendedName>
        <fullName evidence="1">Aminoglycoside phosphotransferase domain-containing protein</fullName>
    </recommendedName>
</protein>